<evidence type="ECO:0000313" key="9">
    <source>
        <dbReference type="EMBL" id="CDO52880.1"/>
    </source>
</evidence>
<dbReference type="Pfam" id="PF06026">
    <property type="entry name" value="Rib_5-P_isom_A"/>
    <property type="match status" value="1"/>
</dbReference>
<evidence type="ECO:0000256" key="3">
    <source>
        <dbReference type="ARBA" id="ARBA00008088"/>
    </source>
</evidence>
<dbReference type="CDD" id="cd01398">
    <property type="entry name" value="RPI_A"/>
    <property type="match status" value="1"/>
</dbReference>
<protein>
    <recommendedName>
        <fullName evidence="5">Ribose-5-phosphate isomerase</fullName>
        <ecNumber evidence="4">5.3.1.6</ecNumber>
    </recommendedName>
    <alternativeName>
        <fullName evidence="8">D-ribose-5-phosphate ketol-isomerase</fullName>
    </alternativeName>
    <alternativeName>
        <fullName evidence="7">Phosphoriboisomerase</fullName>
    </alternativeName>
</protein>
<evidence type="ECO:0000256" key="2">
    <source>
        <dbReference type="ARBA" id="ARBA00004988"/>
    </source>
</evidence>
<dbReference type="FunFam" id="3.40.50.1360:FF:000014">
    <property type="entry name" value="Ribose 5-phosphate isomerase"/>
    <property type="match status" value="1"/>
</dbReference>
<dbReference type="InterPro" id="IPR037171">
    <property type="entry name" value="NagB/RpiA_transferase-like"/>
</dbReference>
<sequence length="245" mass="26269">MSLQPIDLVEKAKQAAAYHAVDDHFPKDARVVGIGSGSTVVYVVERIAQLDRKSLANTVFVSTGYQSRQLIQAAGLNLGQIDAYQVGDLDIAFDGADEVDSQLNCIKGGGACLFQEKLVSVCARKFVLVADYRKKSDKLGVQWTQGIPIEVVPLAYNKVIRDLTAEGATSVTLRLGGKAKAGPVVTDNGNFLLDAVFPPLEPSSAKELDTKIKLMVGVVETGIFVNADIAYFGESDGTFSIRSKE</sequence>
<dbReference type="AlphaFoldDB" id="A0A0J9X6T1"/>
<organism evidence="9 10">
    <name type="scientific">Geotrichum candidum</name>
    <name type="common">Oospora lactis</name>
    <name type="synonym">Dipodascus geotrichum</name>
    <dbReference type="NCBI Taxonomy" id="1173061"/>
    <lineage>
        <taxon>Eukaryota</taxon>
        <taxon>Fungi</taxon>
        <taxon>Dikarya</taxon>
        <taxon>Ascomycota</taxon>
        <taxon>Saccharomycotina</taxon>
        <taxon>Dipodascomycetes</taxon>
        <taxon>Dipodascales</taxon>
        <taxon>Dipodascaceae</taxon>
        <taxon>Geotrichum</taxon>
    </lineage>
</organism>
<comment type="catalytic activity">
    <reaction evidence="1">
        <text>aldehydo-D-ribose 5-phosphate = D-ribulose 5-phosphate</text>
        <dbReference type="Rhea" id="RHEA:14657"/>
        <dbReference type="ChEBI" id="CHEBI:58121"/>
        <dbReference type="ChEBI" id="CHEBI:58273"/>
        <dbReference type="EC" id="5.3.1.6"/>
    </reaction>
</comment>
<dbReference type="Gene3D" id="3.30.70.260">
    <property type="match status" value="1"/>
</dbReference>
<comment type="caution">
    <text evidence="9">The sequence shown here is derived from an EMBL/GenBank/DDBJ whole genome shotgun (WGS) entry which is preliminary data.</text>
</comment>
<proteinExistence type="inferred from homology"/>
<dbReference type="GO" id="GO:0005737">
    <property type="term" value="C:cytoplasm"/>
    <property type="evidence" value="ECO:0007669"/>
    <property type="project" value="TreeGrafter"/>
</dbReference>
<dbReference type="STRING" id="1173061.A0A0J9X6T1"/>
<dbReference type="SUPFAM" id="SSF75445">
    <property type="entry name" value="D-ribose-5-phosphate isomerase (RpiA), lid domain"/>
    <property type="match status" value="1"/>
</dbReference>
<dbReference type="UniPathway" id="UPA00115">
    <property type="reaction ID" value="UER00412"/>
</dbReference>
<dbReference type="Gene3D" id="3.40.50.1360">
    <property type="match status" value="1"/>
</dbReference>
<evidence type="ECO:0000256" key="6">
    <source>
        <dbReference type="ARBA" id="ARBA00023235"/>
    </source>
</evidence>
<dbReference type="SUPFAM" id="SSF100950">
    <property type="entry name" value="NagB/RpiA/CoA transferase-like"/>
    <property type="match status" value="1"/>
</dbReference>
<dbReference type="OrthoDB" id="1555531at2759"/>
<evidence type="ECO:0000256" key="8">
    <source>
        <dbReference type="ARBA" id="ARBA00032273"/>
    </source>
</evidence>
<comment type="pathway">
    <text evidence="2">Carbohydrate degradation; pentose phosphate pathway; D-ribose 5-phosphate from D-ribulose 5-phosphate (non-oxidative stage): step 1/1.</text>
</comment>
<dbReference type="GO" id="GO:0006014">
    <property type="term" value="P:D-ribose metabolic process"/>
    <property type="evidence" value="ECO:0007669"/>
    <property type="project" value="TreeGrafter"/>
</dbReference>
<dbReference type="PANTHER" id="PTHR11934">
    <property type="entry name" value="RIBOSE-5-PHOSPHATE ISOMERASE"/>
    <property type="match status" value="1"/>
</dbReference>
<dbReference type="GO" id="GO:0009052">
    <property type="term" value="P:pentose-phosphate shunt, non-oxidative branch"/>
    <property type="evidence" value="ECO:0007669"/>
    <property type="project" value="InterPro"/>
</dbReference>
<comment type="similarity">
    <text evidence="3">Belongs to the ribose 5-phosphate isomerase family.</text>
</comment>
<dbReference type="EC" id="5.3.1.6" evidence="4"/>
<dbReference type="InterPro" id="IPR004788">
    <property type="entry name" value="Ribose5P_isomerase_type_A"/>
</dbReference>
<evidence type="ECO:0000256" key="4">
    <source>
        <dbReference type="ARBA" id="ARBA00011959"/>
    </source>
</evidence>
<evidence type="ECO:0000313" key="10">
    <source>
        <dbReference type="Proteomes" id="UP000242525"/>
    </source>
</evidence>
<dbReference type="EMBL" id="CCBN010000004">
    <property type="protein sequence ID" value="CDO52880.1"/>
    <property type="molecule type" value="Genomic_DNA"/>
</dbReference>
<reference evidence="9" key="1">
    <citation type="submission" date="2014-03" db="EMBL/GenBank/DDBJ databases">
        <authorList>
            <person name="Casaregola S."/>
        </authorList>
    </citation>
    <scope>NUCLEOTIDE SEQUENCE [LARGE SCALE GENOMIC DNA]</scope>
    <source>
        <strain evidence="9">CLIB 918</strain>
    </source>
</reference>
<dbReference type="NCBIfam" id="TIGR00021">
    <property type="entry name" value="rpiA"/>
    <property type="match status" value="1"/>
</dbReference>
<dbReference type="FunFam" id="3.30.70.260:FF:000018">
    <property type="entry name" value="Ribose-5-phosphate isomerase A"/>
    <property type="match status" value="1"/>
</dbReference>
<evidence type="ECO:0000256" key="7">
    <source>
        <dbReference type="ARBA" id="ARBA00029734"/>
    </source>
</evidence>
<evidence type="ECO:0000256" key="1">
    <source>
        <dbReference type="ARBA" id="ARBA00001713"/>
    </source>
</evidence>
<name>A0A0J9X6T1_GEOCN</name>
<gene>
    <name evidence="9" type="ORF">BN980_GECA04s00978g</name>
</gene>
<dbReference type="Proteomes" id="UP000242525">
    <property type="component" value="Unassembled WGS sequence"/>
</dbReference>
<keyword evidence="10" id="KW-1185">Reference proteome</keyword>
<keyword evidence="6" id="KW-0413">Isomerase</keyword>
<dbReference type="GO" id="GO:0004751">
    <property type="term" value="F:ribose-5-phosphate isomerase activity"/>
    <property type="evidence" value="ECO:0007669"/>
    <property type="project" value="UniProtKB-EC"/>
</dbReference>
<accession>A0A0J9X6T1</accession>
<dbReference type="PANTHER" id="PTHR11934:SF0">
    <property type="entry name" value="RIBOSE-5-PHOSPHATE ISOMERASE"/>
    <property type="match status" value="1"/>
</dbReference>
<evidence type="ECO:0000256" key="5">
    <source>
        <dbReference type="ARBA" id="ARBA00019150"/>
    </source>
</evidence>